<dbReference type="EMBL" id="JAVDQG010000006">
    <property type="protein sequence ID" value="MDR6226898.1"/>
    <property type="molecule type" value="Genomic_DNA"/>
</dbReference>
<dbReference type="PANTHER" id="PTHR30290:SF79">
    <property type="entry name" value="DIPEPTIDE-BINDING PROTEIN DPPE"/>
    <property type="match status" value="1"/>
</dbReference>
<dbReference type="Gene3D" id="3.10.105.10">
    <property type="entry name" value="Dipeptide-binding Protein, Domain 3"/>
    <property type="match status" value="1"/>
</dbReference>
<dbReference type="PANTHER" id="PTHR30290">
    <property type="entry name" value="PERIPLASMIC BINDING COMPONENT OF ABC TRANSPORTER"/>
    <property type="match status" value="1"/>
</dbReference>
<keyword evidence="3" id="KW-1185">Reference proteome</keyword>
<protein>
    <submittedName>
        <fullName evidence="2">Oligopeptide transport system substrate-binding protein</fullName>
    </submittedName>
</protein>
<dbReference type="Gene3D" id="3.40.190.10">
    <property type="entry name" value="Periplasmic binding protein-like II"/>
    <property type="match status" value="1"/>
</dbReference>
<dbReference type="PIRSF" id="PIRSF002741">
    <property type="entry name" value="MppA"/>
    <property type="match status" value="1"/>
</dbReference>
<dbReference type="CDD" id="cd08504">
    <property type="entry name" value="PBP2_OppA"/>
    <property type="match status" value="1"/>
</dbReference>
<dbReference type="InterPro" id="IPR000914">
    <property type="entry name" value="SBP_5_dom"/>
</dbReference>
<dbReference type="Pfam" id="PF00496">
    <property type="entry name" value="SBP_bac_5"/>
    <property type="match status" value="1"/>
</dbReference>
<evidence type="ECO:0000313" key="2">
    <source>
        <dbReference type="EMBL" id="MDR6226898.1"/>
    </source>
</evidence>
<comment type="caution">
    <text evidence="2">The sequence shown here is derived from an EMBL/GenBank/DDBJ whole genome shotgun (WGS) entry which is preliminary data.</text>
</comment>
<name>A0ABU1IQ93_9BACL</name>
<dbReference type="RefSeq" id="WP_309867419.1">
    <property type="nucleotide sequence ID" value="NZ_JAVDQG010000006.1"/>
</dbReference>
<dbReference type="SUPFAM" id="SSF53850">
    <property type="entry name" value="Periplasmic binding protein-like II"/>
    <property type="match status" value="1"/>
</dbReference>
<proteinExistence type="predicted"/>
<dbReference type="InterPro" id="IPR039424">
    <property type="entry name" value="SBP_5"/>
</dbReference>
<evidence type="ECO:0000259" key="1">
    <source>
        <dbReference type="Pfam" id="PF00496"/>
    </source>
</evidence>
<dbReference type="InterPro" id="IPR030678">
    <property type="entry name" value="Peptide/Ni-bd"/>
</dbReference>
<accession>A0ABU1IQ93</accession>
<dbReference type="Gene3D" id="3.90.76.10">
    <property type="entry name" value="Dipeptide-binding Protein, Domain 1"/>
    <property type="match status" value="1"/>
</dbReference>
<dbReference type="Proteomes" id="UP001185012">
    <property type="component" value="Unassembled WGS sequence"/>
</dbReference>
<feature type="domain" description="Solute-binding protein family 5" evidence="1">
    <location>
        <begin position="78"/>
        <end position="454"/>
    </location>
</feature>
<dbReference type="PROSITE" id="PS51257">
    <property type="entry name" value="PROKAR_LIPOPROTEIN"/>
    <property type="match status" value="1"/>
</dbReference>
<reference evidence="2 3" key="1">
    <citation type="submission" date="2023-07" db="EMBL/GenBank/DDBJ databases">
        <title>Genomic Encyclopedia of Type Strains, Phase IV (KMG-IV): sequencing the most valuable type-strain genomes for metagenomic binning, comparative biology and taxonomic classification.</title>
        <authorList>
            <person name="Goeker M."/>
        </authorList>
    </citation>
    <scope>NUCLEOTIDE SEQUENCE [LARGE SCALE GENOMIC DNA]</scope>
    <source>
        <strain evidence="2 3">DSM 45903</strain>
    </source>
</reference>
<organism evidence="2 3">
    <name type="scientific">Desmospora profundinema</name>
    <dbReference type="NCBI Taxonomy" id="1571184"/>
    <lineage>
        <taxon>Bacteria</taxon>
        <taxon>Bacillati</taxon>
        <taxon>Bacillota</taxon>
        <taxon>Bacilli</taxon>
        <taxon>Bacillales</taxon>
        <taxon>Thermoactinomycetaceae</taxon>
        <taxon>Desmospora</taxon>
    </lineage>
</organism>
<sequence length="538" mass="60155">MIRGVGLWAMVVLLAGVSILSGCAEEKGAATGKNGNVLHMTIDADPPTLDSAFALDGNSYNLLNNVMEGLMRLGKGNKPEPAMAENTPEVSADGRTYTFRIRENAEWSDGQPVRAQDFEYAWKRILNPETKSPAVFHLFPIENATAYVQGQISADEVGVKALDDRTLEVRLEESNPHFLELTATAPYLPVRQDKVEESGGKFGREADQGLYNGPFILSDWKHEQLLTLKKNDRYWDKEMVQLEEVRAHIVKKATDALGMYTSDEADVVPLNAVTFEAFRNSAELVTHQRGALVLIMLNTKEPPFNNKNIRKALNLAINRDQLVNELLKNGSRPAGGMVPPAIHSHQGESFRDKTEDYVEFDPAKAKKLLEKGLEEEQLSRMPDIVMSVNDDERRHLALFIQEELKNHLGVDVQISPQPVSQKVAVDAAGQFQMTIVRWIGSYDDPMAFLEIGTSVSPVNFGRWGNQQFDYLVHKAKGNPDPAWRETDLIQAEAVVAEDAGVAPLYYEAQAFIQKPHVKNLFRHPVGPEYSLKWARIEK</sequence>
<evidence type="ECO:0000313" key="3">
    <source>
        <dbReference type="Proteomes" id="UP001185012"/>
    </source>
</evidence>
<gene>
    <name evidence="2" type="ORF">JOE21_002908</name>
</gene>